<dbReference type="InterPro" id="IPR011059">
    <property type="entry name" value="Metal-dep_hydrolase_composite"/>
</dbReference>
<reference evidence="2" key="1">
    <citation type="submission" date="2020-11" db="EMBL/GenBank/DDBJ databases">
        <title>Kefir isolates.</title>
        <authorList>
            <person name="Marcisauskas S."/>
            <person name="Kim Y."/>
            <person name="Blasche S."/>
        </authorList>
    </citation>
    <scope>NUCLEOTIDE SEQUENCE</scope>
    <source>
        <strain evidence="2">Olga-1</strain>
    </source>
</reference>
<evidence type="ECO:0000259" key="1">
    <source>
        <dbReference type="Pfam" id="PF01979"/>
    </source>
</evidence>
<dbReference type="SUPFAM" id="SSF51556">
    <property type="entry name" value="Metallo-dependent hydrolases"/>
    <property type="match status" value="1"/>
</dbReference>
<sequence>MSCECCSSLCSSGSTVPVPKSKAEYERLEKIRETSPPPFYVHCSTVFNSKTMEVMNNISFLIDPAIGLIVKIIQRNSNDVKNLTDNDIDLRGKFVMPGFVDAHTHIFLHSYDEADNARQKRDESFVERIIRATNHCKTALMCGYTTYRDLGSEGMQEADTNVRDAINRGITIGPRLFVATKVLASVTGIKTHTENSIGGTKIPETSEACDGEDEIRRCVRRRLGMGCDVIKFFADYRKRVMRFPPAKPHPYLSSVQFPPENPNPDVVLYTQHEMNVLVEEAKNAECPVAAHCATNRAVKMAATAGASTIEHGFWCDEETLEVVKKNDCILVPTLTIAERLFGENFPRMLTKTLKAWEMGVTQACGGDTGTFNHGENIREAELFVESGIPVADTLKSLTYNGWLACGGHRCGRQFGWLGEGTAADIVALDKSPFDDIYTLRVPSFVMKDGKMYKENGKCAVL</sequence>
<keyword evidence="3" id="KW-1185">Reference proteome</keyword>
<dbReference type="Proteomes" id="UP000697127">
    <property type="component" value="Unassembled WGS sequence"/>
</dbReference>
<dbReference type="EMBL" id="PUHW01000187">
    <property type="protein sequence ID" value="KAG0688060.1"/>
    <property type="molecule type" value="Genomic_DNA"/>
</dbReference>
<dbReference type="InterPro" id="IPR032466">
    <property type="entry name" value="Metal_Hydrolase"/>
</dbReference>
<dbReference type="Gene3D" id="2.30.40.10">
    <property type="entry name" value="Urease, subunit C, domain 1"/>
    <property type="match status" value="1"/>
</dbReference>
<dbReference type="SUPFAM" id="SSF51338">
    <property type="entry name" value="Composite domain of metallo-dependent hydrolases"/>
    <property type="match status" value="1"/>
</dbReference>
<dbReference type="Pfam" id="PF01979">
    <property type="entry name" value="Amidohydro_1"/>
    <property type="match status" value="1"/>
</dbReference>
<dbReference type="CDD" id="cd01299">
    <property type="entry name" value="Met_dep_hydrolase_A"/>
    <property type="match status" value="1"/>
</dbReference>
<proteinExistence type="predicted"/>
<organism evidence="2 3">
    <name type="scientific">Pichia californica</name>
    <dbReference type="NCBI Taxonomy" id="460514"/>
    <lineage>
        <taxon>Eukaryota</taxon>
        <taxon>Fungi</taxon>
        <taxon>Dikarya</taxon>
        <taxon>Ascomycota</taxon>
        <taxon>Saccharomycotina</taxon>
        <taxon>Pichiomycetes</taxon>
        <taxon>Pichiales</taxon>
        <taxon>Pichiaceae</taxon>
        <taxon>Pichia</taxon>
    </lineage>
</organism>
<dbReference type="PANTHER" id="PTHR43135:SF3">
    <property type="entry name" value="ALPHA-D-RIBOSE 1-METHYLPHOSPHONATE 5-TRIPHOSPHATE DIPHOSPHATASE"/>
    <property type="match status" value="1"/>
</dbReference>
<dbReference type="PANTHER" id="PTHR43135">
    <property type="entry name" value="ALPHA-D-RIBOSE 1-METHYLPHOSPHONATE 5-TRIPHOSPHATE DIPHOSPHATASE"/>
    <property type="match status" value="1"/>
</dbReference>
<gene>
    <name evidence="2" type="ORF">C6P40_001458</name>
</gene>
<dbReference type="OrthoDB" id="5595695at2759"/>
<comment type="caution">
    <text evidence="2">The sequence shown here is derived from an EMBL/GenBank/DDBJ whole genome shotgun (WGS) entry which is preliminary data.</text>
</comment>
<name>A0A9P6WJ51_9ASCO</name>
<evidence type="ECO:0000313" key="2">
    <source>
        <dbReference type="EMBL" id="KAG0688060.1"/>
    </source>
</evidence>
<feature type="domain" description="Amidohydrolase-related" evidence="1">
    <location>
        <begin position="94"/>
        <end position="450"/>
    </location>
</feature>
<protein>
    <recommendedName>
        <fullName evidence="1">Amidohydrolase-related domain-containing protein</fullName>
    </recommendedName>
</protein>
<dbReference type="GO" id="GO:0016810">
    <property type="term" value="F:hydrolase activity, acting on carbon-nitrogen (but not peptide) bonds"/>
    <property type="evidence" value="ECO:0007669"/>
    <property type="project" value="InterPro"/>
</dbReference>
<dbReference type="InterPro" id="IPR006680">
    <property type="entry name" value="Amidohydro-rel"/>
</dbReference>
<accession>A0A9P6WJ51</accession>
<dbReference type="InterPro" id="IPR057744">
    <property type="entry name" value="OTAase-like"/>
</dbReference>
<dbReference type="Gene3D" id="3.20.20.140">
    <property type="entry name" value="Metal-dependent hydrolases"/>
    <property type="match status" value="1"/>
</dbReference>
<evidence type="ECO:0000313" key="3">
    <source>
        <dbReference type="Proteomes" id="UP000697127"/>
    </source>
</evidence>
<dbReference type="AlphaFoldDB" id="A0A9P6WJ51"/>
<dbReference type="InterPro" id="IPR051781">
    <property type="entry name" value="Metallo-dep_Hydrolase"/>
</dbReference>